<protein>
    <submittedName>
        <fullName evidence="2">Uncharacterized protein</fullName>
    </submittedName>
</protein>
<feature type="compositionally biased region" description="Polar residues" evidence="1">
    <location>
        <begin position="1"/>
        <end position="29"/>
    </location>
</feature>
<dbReference type="Proteomes" id="UP000239907">
    <property type="component" value="Unassembled WGS sequence"/>
</dbReference>
<evidence type="ECO:0000256" key="1">
    <source>
        <dbReference type="SAM" id="MobiDB-lite"/>
    </source>
</evidence>
<sequence length="67" mass="7320">MKVSPRNATVSVAQNTPSEAADSQRSDLTSELPPAILARHPHTNLADILLRAMFGDFYNKEGILLKT</sequence>
<reference evidence="2 3" key="1">
    <citation type="submission" date="2016-12" db="EMBL/GenBank/DDBJ databases">
        <title>Study of bacterial adaptation to deep sea.</title>
        <authorList>
            <person name="Song J."/>
            <person name="Yoshizawa S."/>
            <person name="Kogure K."/>
        </authorList>
    </citation>
    <scope>NUCLEOTIDE SEQUENCE [LARGE SCALE GENOMIC DNA]</scope>
    <source>
        <strain evidence="2 3">SAORIC-165</strain>
    </source>
</reference>
<organism evidence="2 3">
    <name type="scientific">Rubritalea profundi</name>
    <dbReference type="NCBI Taxonomy" id="1658618"/>
    <lineage>
        <taxon>Bacteria</taxon>
        <taxon>Pseudomonadati</taxon>
        <taxon>Verrucomicrobiota</taxon>
        <taxon>Verrucomicrobiia</taxon>
        <taxon>Verrucomicrobiales</taxon>
        <taxon>Rubritaleaceae</taxon>
        <taxon>Rubritalea</taxon>
    </lineage>
</organism>
<keyword evidence="3" id="KW-1185">Reference proteome</keyword>
<accession>A0A2S7U512</accession>
<gene>
    <name evidence="2" type="ORF">BSZ32_13560</name>
</gene>
<proteinExistence type="predicted"/>
<evidence type="ECO:0000313" key="3">
    <source>
        <dbReference type="Proteomes" id="UP000239907"/>
    </source>
</evidence>
<dbReference type="AlphaFoldDB" id="A0A2S7U512"/>
<feature type="region of interest" description="Disordered" evidence="1">
    <location>
        <begin position="1"/>
        <end position="30"/>
    </location>
</feature>
<name>A0A2S7U512_9BACT</name>
<evidence type="ECO:0000313" key="2">
    <source>
        <dbReference type="EMBL" id="PQJ29412.1"/>
    </source>
</evidence>
<dbReference type="EMBL" id="MQWA01000001">
    <property type="protein sequence ID" value="PQJ29412.1"/>
    <property type="molecule type" value="Genomic_DNA"/>
</dbReference>
<comment type="caution">
    <text evidence="2">The sequence shown here is derived from an EMBL/GenBank/DDBJ whole genome shotgun (WGS) entry which is preliminary data.</text>
</comment>
<dbReference type="RefSeq" id="WP_105043912.1">
    <property type="nucleotide sequence ID" value="NZ_MQWA01000001.1"/>
</dbReference>